<dbReference type="EMBL" id="KC612823">
    <property type="protein sequence ID" value="AGH60254.1"/>
    <property type="molecule type" value="Genomic_DNA"/>
</dbReference>
<evidence type="ECO:0000256" key="2">
    <source>
        <dbReference type="ARBA" id="ARBA00004609"/>
    </source>
</evidence>
<evidence type="ECO:0000259" key="12">
    <source>
        <dbReference type="Pfam" id="PF13206"/>
    </source>
</evidence>
<evidence type="ECO:0000256" key="8">
    <source>
        <dbReference type="ARBA" id="ARBA00023288"/>
    </source>
</evidence>
<protein>
    <submittedName>
        <fullName evidence="14">Variant surface glycoprotein 1125.1277</fullName>
    </submittedName>
    <submittedName>
        <fullName evidence="13">Variant surface glycoprotein 1321</fullName>
    </submittedName>
</protein>
<dbReference type="AlphaFoldDB" id="M4SW52"/>
<evidence type="ECO:0000256" key="5">
    <source>
        <dbReference type="ARBA" id="ARBA00022729"/>
    </source>
</evidence>
<evidence type="ECO:0000256" key="10">
    <source>
        <dbReference type="SAM" id="MobiDB-lite"/>
    </source>
</evidence>
<dbReference type="VEuPathDB" id="TriTrypDB:Tb11.v5.0118"/>
<evidence type="ECO:0000256" key="1">
    <source>
        <dbReference type="ARBA" id="ARBA00002523"/>
    </source>
</evidence>
<evidence type="ECO:0000256" key="4">
    <source>
        <dbReference type="ARBA" id="ARBA00022622"/>
    </source>
</evidence>
<accession>M4SW52</accession>
<feature type="domain" description="Trypanosome variant surface glycoprotein B-type N-terminal" evidence="12">
    <location>
        <begin position="15"/>
        <end position="368"/>
    </location>
</feature>
<keyword evidence="3" id="KW-1003">Cell membrane</keyword>
<dbReference type="EMBL" id="KX699554">
    <property type="protein sequence ID" value="APD73510.1"/>
    <property type="molecule type" value="Genomic_DNA"/>
</dbReference>
<reference evidence="13" key="2">
    <citation type="journal article" date="2014" name="Mol. Biochem. Parasitol.">
        <title>Capturing the variant surface glycoprotein repertoire (the VSGnome) of Trypanosoma brucei Lister 427.</title>
        <authorList>
            <person name="Cross G.A."/>
            <person name="Kim H.S."/>
            <person name="Wickstead B."/>
        </authorList>
    </citation>
    <scope>NUCLEOTIDE SEQUENCE</scope>
    <source>
        <strain evidence="13">Lister 427</strain>
    </source>
</reference>
<keyword evidence="9" id="KW-0175">Coiled coil</keyword>
<dbReference type="GO" id="GO:0005886">
    <property type="term" value="C:plasma membrane"/>
    <property type="evidence" value="ECO:0007669"/>
    <property type="project" value="UniProtKB-SubCell"/>
</dbReference>
<name>M4SW52_9TRYP</name>
<evidence type="ECO:0000256" key="3">
    <source>
        <dbReference type="ARBA" id="ARBA00022475"/>
    </source>
</evidence>
<evidence type="ECO:0000256" key="6">
    <source>
        <dbReference type="ARBA" id="ARBA00023136"/>
    </source>
</evidence>
<keyword evidence="6" id="KW-0472">Membrane</keyword>
<proteinExistence type="predicted"/>
<reference evidence="13" key="1">
    <citation type="submission" date="2013-02" db="EMBL/GenBank/DDBJ databases">
        <authorList>
            <person name="Cross G.A.M."/>
            <person name="Kim H.-S."/>
            <person name="Wickstead B."/>
        </authorList>
    </citation>
    <scope>NUCLEOTIDE SEQUENCE</scope>
    <source>
        <strain evidence="13">Lister 427</strain>
    </source>
</reference>
<keyword evidence="4" id="KW-0336">GPI-anchor</keyword>
<dbReference type="Pfam" id="PF13206">
    <property type="entry name" value="VSG_B"/>
    <property type="match status" value="1"/>
</dbReference>
<keyword evidence="7" id="KW-0325">Glycoprotein</keyword>
<keyword evidence="5 11" id="KW-0732">Signal</keyword>
<feature type="region of interest" description="Disordered" evidence="10">
    <location>
        <begin position="406"/>
        <end position="432"/>
    </location>
</feature>
<evidence type="ECO:0000313" key="14">
    <source>
        <dbReference type="EMBL" id="APD73510.1"/>
    </source>
</evidence>
<evidence type="ECO:0000256" key="9">
    <source>
        <dbReference type="SAM" id="Coils"/>
    </source>
</evidence>
<feature type="coiled-coil region" evidence="9">
    <location>
        <begin position="339"/>
        <end position="373"/>
    </location>
</feature>
<dbReference type="VEuPathDB" id="TriTrypDB:Tb1125.11.19010"/>
<organism evidence="13">
    <name type="scientific">Trypanosoma brucei</name>
    <dbReference type="NCBI Taxonomy" id="5691"/>
    <lineage>
        <taxon>Eukaryota</taxon>
        <taxon>Discoba</taxon>
        <taxon>Euglenozoa</taxon>
        <taxon>Kinetoplastea</taxon>
        <taxon>Metakinetoplastina</taxon>
        <taxon>Trypanosomatida</taxon>
        <taxon>Trypanosomatidae</taxon>
        <taxon>Trypanosoma</taxon>
    </lineage>
</organism>
<reference evidence="14" key="3">
    <citation type="submission" date="2016-08" db="EMBL/GenBank/DDBJ databases">
        <title>VSG repertoire of Trypanosoma brucei EATRO 1125.</title>
        <authorList>
            <person name="Cross G.A."/>
        </authorList>
    </citation>
    <scope>NUCLEOTIDE SEQUENCE</scope>
    <source>
        <strain evidence="14">EATRO 1125</strain>
    </source>
</reference>
<keyword evidence="8" id="KW-0449">Lipoprotein</keyword>
<comment type="subcellular location">
    <subcellularLocation>
        <location evidence="2">Cell membrane</location>
        <topology evidence="2">Lipid-anchor</topology>
        <topology evidence="2">GPI-anchor</topology>
    </subcellularLocation>
</comment>
<feature type="signal peptide" evidence="11">
    <location>
        <begin position="1"/>
        <end position="19"/>
    </location>
</feature>
<feature type="chain" id="PRO_5004057944" evidence="11">
    <location>
        <begin position="20"/>
        <end position="432"/>
    </location>
</feature>
<sequence>MPTFNLTTEALLSITVSLAVLRSKGNVGGGHNEAAFDIACALYQLATGELPTESPTTEPTNGLQTLEAINMSLSEDSWKKLFIKAGYEPQTFDEAEKEGLKPPAELKAEWNKFTAAALALKPSPANPLNKALINFEALNQVYKKLAHKELAKVIARVAGLQALLQPIPEKDQNAALQKRLNLAAFGDADGKGDFDKSSPTNADYKAVSKCAQAGTVANKQTIAYMLLCLCLDGTAVSATKVCAKEQTLNVGWNAANSDLKTEFNKVELLCKKGKKTKITPQAIETNLHRLHSSIKLDNNVGILGTTVNGGCDGTTGNGICIKYAGKITDSKDDFSTLTFAQELEAVADALKTREEAEKENARTAKLIQSELEAAWLITNTTLALQQSNTLRHDTNKAQPKIITRKRDQEETMRKDRKGSRLPKQWKLQMGRP</sequence>
<dbReference type="VEuPathDB" id="TriTrypDB:Tb427_000596400"/>
<comment type="function">
    <text evidence="1">VSG forms a coat on the surface of the parasite. The trypanosome evades the immune response of the host by expressing a series of antigenically distinct VSGs from an estimated 1000 VSG genes.</text>
</comment>
<evidence type="ECO:0000313" key="13">
    <source>
        <dbReference type="EMBL" id="AGH60254.1"/>
    </source>
</evidence>
<dbReference type="GO" id="GO:0098552">
    <property type="term" value="C:side of membrane"/>
    <property type="evidence" value="ECO:0007669"/>
    <property type="project" value="UniProtKB-KW"/>
</dbReference>
<dbReference type="InterPro" id="IPR025932">
    <property type="entry name" value="Trypano_VSG_B_N_dom"/>
</dbReference>
<evidence type="ECO:0000256" key="11">
    <source>
        <dbReference type="SAM" id="SignalP"/>
    </source>
</evidence>
<evidence type="ECO:0000256" key="7">
    <source>
        <dbReference type="ARBA" id="ARBA00023180"/>
    </source>
</evidence>